<dbReference type="GO" id="GO:0046872">
    <property type="term" value="F:metal ion binding"/>
    <property type="evidence" value="ECO:0007669"/>
    <property type="project" value="UniProtKB-KW"/>
</dbReference>
<dbReference type="InterPro" id="IPR051610">
    <property type="entry name" value="GPI/OXD"/>
</dbReference>
<feature type="domain" description="Cupin type-2" evidence="2">
    <location>
        <begin position="37"/>
        <end position="107"/>
    </location>
</feature>
<reference evidence="3 4" key="1">
    <citation type="submission" date="2018-11" db="EMBL/GenBank/DDBJ databases">
        <title>Taxonoimc description of Halomarina strain SPP-AMP-1.</title>
        <authorList>
            <person name="Pal Y."/>
            <person name="Srinivasana K."/>
            <person name="Verma A."/>
            <person name="Kumar P."/>
        </authorList>
    </citation>
    <scope>NUCLEOTIDE SEQUENCE [LARGE SCALE GENOMIC DNA]</scope>
    <source>
        <strain evidence="3 4">SPP-AMP-1</strain>
    </source>
</reference>
<evidence type="ECO:0000313" key="3">
    <source>
        <dbReference type="EMBL" id="RRJ33842.1"/>
    </source>
</evidence>
<name>A0A3P3RK98_9EURY</name>
<dbReference type="PANTHER" id="PTHR35848">
    <property type="entry name" value="OXALATE-BINDING PROTEIN"/>
    <property type="match status" value="1"/>
</dbReference>
<dbReference type="PANTHER" id="PTHR35848:SF9">
    <property type="entry name" value="SLL1358 PROTEIN"/>
    <property type="match status" value="1"/>
</dbReference>
<comment type="caution">
    <text evidence="3">The sequence shown here is derived from an EMBL/GenBank/DDBJ whole genome shotgun (WGS) entry which is preliminary data.</text>
</comment>
<accession>A0A3P3RK98</accession>
<evidence type="ECO:0000259" key="2">
    <source>
        <dbReference type="Pfam" id="PF07883"/>
    </source>
</evidence>
<protein>
    <submittedName>
        <fullName evidence="3">Cupin domain-containing protein</fullName>
    </submittedName>
</protein>
<keyword evidence="1" id="KW-0479">Metal-binding</keyword>
<dbReference type="OrthoDB" id="190812at2157"/>
<dbReference type="InterPro" id="IPR011051">
    <property type="entry name" value="RmlC_Cupin_sf"/>
</dbReference>
<evidence type="ECO:0000313" key="4">
    <source>
        <dbReference type="Proteomes" id="UP000282322"/>
    </source>
</evidence>
<dbReference type="InterPro" id="IPR014710">
    <property type="entry name" value="RmlC-like_jellyroll"/>
</dbReference>
<proteinExistence type="predicted"/>
<dbReference type="AlphaFoldDB" id="A0A3P3RK98"/>
<gene>
    <name evidence="3" type="ORF">EIK79_01970</name>
</gene>
<organism evidence="3 4">
    <name type="scientific">Halocatena pleomorpha</name>
    <dbReference type="NCBI Taxonomy" id="1785090"/>
    <lineage>
        <taxon>Archaea</taxon>
        <taxon>Methanobacteriati</taxon>
        <taxon>Methanobacteriota</taxon>
        <taxon>Stenosarchaea group</taxon>
        <taxon>Halobacteria</taxon>
        <taxon>Halobacteriales</taxon>
        <taxon>Natronomonadaceae</taxon>
        <taxon>Halocatena</taxon>
    </lineage>
</organism>
<evidence type="ECO:0000256" key="1">
    <source>
        <dbReference type="ARBA" id="ARBA00022723"/>
    </source>
</evidence>
<dbReference type="InterPro" id="IPR013096">
    <property type="entry name" value="Cupin_2"/>
</dbReference>
<dbReference type="Gene3D" id="2.60.120.10">
    <property type="entry name" value="Jelly Rolls"/>
    <property type="match status" value="1"/>
</dbReference>
<dbReference type="SUPFAM" id="SSF51182">
    <property type="entry name" value="RmlC-like cupins"/>
    <property type="match status" value="1"/>
</dbReference>
<sequence>MEIVTIEEIETPPTNSPADVVRPLSTALDTSEIAINYFEIASGESFGYDYHRHNDQEELFYVQSGTATFETESGDVAVEAGEMIRFASGEFQLGTNRGDERVVALAIGVPRNSSEIEYLRECAQCDERTIQTVVTSEQAITIRCSECDTEVDRIP</sequence>
<dbReference type="Pfam" id="PF07883">
    <property type="entry name" value="Cupin_2"/>
    <property type="match status" value="1"/>
</dbReference>
<dbReference type="RefSeq" id="WP_124953454.1">
    <property type="nucleotide sequence ID" value="NZ_RRCH01000003.1"/>
</dbReference>
<dbReference type="Proteomes" id="UP000282322">
    <property type="component" value="Unassembled WGS sequence"/>
</dbReference>
<keyword evidence="4" id="KW-1185">Reference proteome</keyword>
<dbReference type="EMBL" id="RRCH01000003">
    <property type="protein sequence ID" value="RRJ33842.1"/>
    <property type="molecule type" value="Genomic_DNA"/>
</dbReference>